<feature type="transmembrane region" description="Helical" evidence="15">
    <location>
        <begin position="540"/>
        <end position="557"/>
    </location>
</feature>
<evidence type="ECO:0000256" key="10">
    <source>
        <dbReference type="ARBA" id="ARBA00023004"/>
    </source>
</evidence>
<keyword evidence="9 15" id="KW-1133">Transmembrane helix</keyword>
<keyword evidence="5" id="KW-0410">Iron transport</keyword>
<dbReference type="InterPro" id="IPR030389">
    <property type="entry name" value="G_FEOB_dom"/>
</dbReference>
<dbReference type="PANTHER" id="PTHR43185">
    <property type="entry name" value="FERROUS IRON TRANSPORT PROTEIN B"/>
    <property type="match status" value="1"/>
</dbReference>
<evidence type="ECO:0000256" key="2">
    <source>
        <dbReference type="ARBA" id="ARBA00022371"/>
    </source>
</evidence>
<keyword evidence="11" id="KW-0406">Ion transport</keyword>
<dbReference type="InterPro" id="IPR027417">
    <property type="entry name" value="P-loop_NTPase"/>
</dbReference>
<dbReference type="GO" id="GO:0005886">
    <property type="term" value="C:plasma membrane"/>
    <property type="evidence" value="ECO:0007669"/>
    <property type="project" value="UniProtKB-SubCell"/>
</dbReference>
<comment type="caution">
    <text evidence="17">The sequence shown here is derived from an EMBL/GenBank/DDBJ whole genome shotgun (WGS) entry which is preliminary data.</text>
</comment>
<evidence type="ECO:0000256" key="1">
    <source>
        <dbReference type="ARBA" id="ARBA00004429"/>
    </source>
</evidence>
<evidence type="ECO:0000256" key="11">
    <source>
        <dbReference type="ARBA" id="ARBA00023065"/>
    </source>
</evidence>
<feature type="transmembrane region" description="Helical" evidence="15">
    <location>
        <begin position="609"/>
        <end position="629"/>
    </location>
</feature>
<dbReference type="Pfam" id="PF02421">
    <property type="entry name" value="FeoB_N"/>
    <property type="match status" value="1"/>
</dbReference>
<dbReference type="RefSeq" id="WP_135201657.1">
    <property type="nucleotide sequence ID" value="NZ_SPVG01000107.1"/>
</dbReference>
<dbReference type="FunFam" id="3.40.50.300:FF:000426">
    <property type="entry name" value="Ferrous iron transport protein B"/>
    <property type="match status" value="1"/>
</dbReference>
<keyword evidence="3" id="KW-0813">Transport</keyword>
<reference evidence="17 18" key="1">
    <citation type="submission" date="2019-03" db="EMBL/GenBank/DDBJ databases">
        <title>Draft Genome Sequence of Duganella callidus sp. nov., a Novel Duganella Species Isolated from Cultivated Soil.</title>
        <authorList>
            <person name="Raths R."/>
            <person name="Peta V."/>
            <person name="Bucking H."/>
        </authorList>
    </citation>
    <scope>NUCLEOTIDE SEQUENCE [LARGE SCALE GENOMIC DNA]</scope>
    <source>
        <strain evidence="17 18">DN04</strain>
    </source>
</reference>
<feature type="transmembrane region" description="Helical" evidence="15">
    <location>
        <begin position="342"/>
        <end position="364"/>
    </location>
</feature>
<sequence length="638" mass="68813">MGVVEKQISQAATAAAVTARAPIVALLGNPNCGKTALFNRLTGARQKVANYAGVTIERKEGQFSTSAGHPFRVLDLPGAYSLSAHTPDEEITRDVVAGLRRGEAAPDVVVCVVNATNLRLNLRLVLEIKRLGLPMILALNMVDVAKKRGISIDADLLSRELGMPVVETVAVQAGGEKSLLRALDMMWPLSETRPNALAAIDAVSVEDTQREVRRILDLAVSNPPHATDGLTEKIDNVVLHPVLGPVILAVLMFLVFQAVFTWAQAPMDFIKDSVDHFGALVKDAMPDGLLRSLLVEGILGGAGSVLVFLPQILILFFFILVLEDCGYLPRAAFLLDRLMGGVGLSGRAFIPLLSSFACAIPGVMAARTIQNPRDRLVTIMIAPLMTCSARLPVYALIIAAFIPEREVYGVLSLQGLVLFALYFAGIFSAMAVAYFFKRALGANRKQPLMLELPAYHWPHMQNLGLGLWERAKIFLTRVGTVILTLMVLLWFLSSFPGAPEGATHPPIYYSLAGILGRGLEYIFAPIGFNWQICIALVPGLAAREVAVGALGTVYALSQTGEELAQSLQPIIAASWALPTALSLLAWYVFAPQCMSTLSVVRRETGSTRYALLMAGYMFALAYLASFLTFRISSALIGG</sequence>
<evidence type="ECO:0000259" key="16">
    <source>
        <dbReference type="PROSITE" id="PS51711"/>
    </source>
</evidence>
<evidence type="ECO:0000256" key="6">
    <source>
        <dbReference type="ARBA" id="ARBA00022519"/>
    </source>
</evidence>
<dbReference type="PRINTS" id="PR00326">
    <property type="entry name" value="GTP1OBG"/>
</dbReference>
<dbReference type="EMBL" id="SPVG01000107">
    <property type="protein sequence ID" value="TFW23413.1"/>
    <property type="molecule type" value="Genomic_DNA"/>
</dbReference>
<protein>
    <recommendedName>
        <fullName evidence="2">Fe(2+) transporter FeoB</fullName>
    </recommendedName>
    <alternativeName>
        <fullName evidence="14">Ferrous iron transport protein B</fullName>
    </alternativeName>
</protein>
<feature type="transmembrane region" description="Helical" evidence="15">
    <location>
        <begin position="242"/>
        <end position="263"/>
    </location>
</feature>
<feature type="transmembrane region" description="Helical" evidence="15">
    <location>
        <begin position="408"/>
        <end position="436"/>
    </location>
</feature>
<dbReference type="PANTHER" id="PTHR43185:SF1">
    <property type="entry name" value="FE(2+) TRANSPORTER FEOB"/>
    <property type="match status" value="1"/>
</dbReference>
<dbReference type="InterPro" id="IPR011640">
    <property type="entry name" value="Fe2_transport_prot_B_C"/>
</dbReference>
<dbReference type="Gene3D" id="3.40.50.300">
    <property type="entry name" value="P-loop containing nucleotide triphosphate hydrolases"/>
    <property type="match status" value="1"/>
</dbReference>
<dbReference type="AlphaFoldDB" id="A0A4Y9SHD5"/>
<evidence type="ECO:0000256" key="3">
    <source>
        <dbReference type="ARBA" id="ARBA00022448"/>
    </source>
</evidence>
<comment type="subcellular location">
    <subcellularLocation>
        <location evidence="1">Cell inner membrane</location>
        <topology evidence="1">Multi-pass membrane protein</topology>
    </subcellularLocation>
</comment>
<evidence type="ECO:0000256" key="7">
    <source>
        <dbReference type="ARBA" id="ARBA00022692"/>
    </source>
</evidence>
<keyword evidence="6" id="KW-0997">Cell inner membrane</keyword>
<proteinExistence type="predicted"/>
<keyword evidence="10" id="KW-0408">Iron</keyword>
<evidence type="ECO:0000256" key="4">
    <source>
        <dbReference type="ARBA" id="ARBA00022475"/>
    </source>
</evidence>
<keyword evidence="13 15" id="KW-0472">Membrane</keyword>
<keyword evidence="4" id="KW-1003">Cell membrane</keyword>
<dbReference type="GO" id="GO:0005525">
    <property type="term" value="F:GTP binding"/>
    <property type="evidence" value="ECO:0007669"/>
    <property type="project" value="UniProtKB-KW"/>
</dbReference>
<keyword evidence="7 15" id="KW-0812">Transmembrane</keyword>
<keyword evidence="12" id="KW-0342">GTP-binding</keyword>
<evidence type="ECO:0000256" key="13">
    <source>
        <dbReference type="ARBA" id="ARBA00023136"/>
    </source>
</evidence>
<name>A0A4Y9SHD5_9BURK</name>
<feature type="transmembrane region" description="Helical" evidence="15">
    <location>
        <begin position="298"/>
        <end position="322"/>
    </location>
</feature>
<evidence type="ECO:0000256" key="12">
    <source>
        <dbReference type="ARBA" id="ARBA00023134"/>
    </source>
</evidence>
<feature type="transmembrane region" description="Helical" evidence="15">
    <location>
        <begin position="376"/>
        <end position="402"/>
    </location>
</feature>
<accession>A0A4Y9SHD5</accession>
<dbReference type="InterPro" id="IPR006073">
    <property type="entry name" value="GTP-bd"/>
</dbReference>
<organism evidence="17 18">
    <name type="scientific">Duganella callida</name>
    <dbReference type="NCBI Taxonomy" id="2561932"/>
    <lineage>
        <taxon>Bacteria</taxon>
        <taxon>Pseudomonadati</taxon>
        <taxon>Pseudomonadota</taxon>
        <taxon>Betaproteobacteria</taxon>
        <taxon>Burkholderiales</taxon>
        <taxon>Oxalobacteraceae</taxon>
        <taxon>Telluria group</taxon>
        <taxon>Duganella</taxon>
    </lineage>
</organism>
<dbReference type="Proteomes" id="UP000297729">
    <property type="component" value="Unassembled WGS sequence"/>
</dbReference>
<dbReference type="OrthoDB" id="9809127at2"/>
<evidence type="ECO:0000256" key="15">
    <source>
        <dbReference type="SAM" id="Phobius"/>
    </source>
</evidence>
<dbReference type="GO" id="GO:0015093">
    <property type="term" value="F:ferrous iron transmembrane transporter activity"/>
    <property type="evidence" value="ECO:0007669"/>
    <property type="project" value="InterPro"/>
</dbReference>
<feature type="transmembrane region" description="Helical" evidence="15">
    <location>
        <begin position="569"/>
        <end position="589"/>
    </location>
</feature>
<evidence type="ECO:0000256" key="9">
    <source>
        <dbReference type="ARBA" id="ARBA00022989"/>
    </source>
</evidence>
<dbReference type="Pfam" id="PF07670">
    <property type="entry name" value="Gate"/>
    <property type="match status" value="2"/>
</dbReference>
<evidence type="ECO:0000313" key="17">
    <source>
        <dbReference type="EMBL" id="TFW23413.1"/>
    </source>
</evidence>
<feature type="transmembrane region" description="Helical" evidence="15">
    <location>
        <begin position="507"/>
        <end position="528"/>
    </location>
</feature>
<evidence type="ECO:0000256" key="5">
    <source>
        <dbReference type="ARBA" id="ARBA00022496"/>
    </source>
</evidence>
<gene>
    <name evidence="17" type="ORF">E4L98_11250</name>
</gene>
<dbReference type="Pfam" id="PF07664">
    <property type="entry name" value="FeoB_C"/>
    <property type="match status" value="1"/>
</dbReference>
<keyword evidence="8" id="KW-0547">Nucleotide-binding</keyword>
<evidence type="ECO:0000256" key="8">
    <source>
        <dbReference type="ARBA" id="ARBA00022741"/>
    </source>
</evidence>
<evidence type="ECO:0000256" key="14">
    <source>
        <dbReference type="ARBA" id="ARBA00031200"/>
    </source>
</evidence>
<dbReference type="CDD" id="cd01879">
    <property type="entry name" value="FeoB"/>
    <property type="match status" value="1"/>
</dbReference>
<dbReference type="InterPro" id="IPR050860">
    <property type="entry name" value="FeoB_GTPase"/>
</dbReference>
<dbReference type="PROSITE" id="PS51711">
    <property type="entry name" value="G_FEOB"/>
    <property type="match status" value="1"/>
</dbReference>
<keyword evidence="18" id="KW-1185">Reference proteome</keyword>
<dbReference type="SUPFAM" id="SSF52540">
    <property type="entry name" value="P-loop containing nucleoside triphosphate hydrolases"/>
    <property type="match status" value="1"/>
</dbReference>
<feature type="transmembrane region" description="Helical" evidence="15">
    <location>
        <begin position="474"/>
        <end position="495"/>
    </location>
</feature>
<evidence type="ECO:0000313" key="18">
    <source>
        <dbReference type="Proteomes" id="UP000297729"/>
    </source>
</evidence>
<feature type="domain" description="FeoB-type G" evidence="16">
    <location>
        <begin position="21"/>
        <end position="189"/>
    </location>
</feature>
<dbReference type="InterPro" id="IPR011642">
    <property type="entry name" value="Gate_dom"/>
</dbReference>